<dbReference type="PANTHER" id="PTHR32410:SF216">
    <property type="entry name" value="PHORBOL-ESTER_DAG-TYPE DOMAIN-CONTAINING PROTEIN"/>
    <property type="match status" value="1"/>
</dbReference>
<protein>
    <recommendedName>
        <fullName evidence="5">Zinc finger PHD-type domain-containing protein</fullName>
    </recommendedName>
</protein>
<evidence type="ECO:0000313" key="6">
    <source>
        <dbReference type="EMBL" id="KAK3035154.1"/>
    </source>
</evidence>
<dbReference type="SMART" id="SM00249">
    <property type="entry name" value="PHD"/>
    <property type="match status" value="2"/>
</dbReference>
<feature type="domain" description="Zinc finger PHD-type" evidence="5">
    <location>
        <begin position="200"/>
        <end position="266"/>
    </location>
</feature>
<dbReference type="SUPFAM" id="SSF57903">
    <property type="entry name" value="FYVE/PHD zinc finger"/>
    <property type="match status" value="1"/>
</dbReference>
<gene>
    <name evidence="6" type="ORF">RJ639_032827</name>
</gene>
<evidence type="ECO:0000256" key="4">
    <source>
        <dbReference type="ARBA" id="ARBA00022833"/>
    </source>
</evidence>
<dbReference type="Pfam" id="PF03107">
    <property type="entry name" value="C1_2"/>
    <property type="match status" value="2"/>
</dbReference>
<dbReference type="InterPro" id="IPR004146">
    <property type="entry name" value="DC1"/>
</dbReference>
<keyword evidence="2" id="KW-0677">Repeat</keyword>
<keyword evidence="3" id="KW-0863">Zinc-finger</keyword>
<dbReference type="InterPro" id="IPR001965">
    <property type="entry name" value="Znf_PHD"/>
</dbReference>
<keyword evidence="7" id="KW-1185">Reference proteome</keyword>
<dbReference type="InterPro" id="IPR046349">
    <property type="entry name" value="C1-like_sf"/>
</dbReference>
<organism evidence="6 7">
    <name type="scientific">Escallonia herrerae</name>
    <dbReference type="NCBI Taxonomy" id="1293975"/>
    <lineage>
        <taxon>Eukaryota</taxon>
        <taxon>Viridiplantae</taxon>
        <taxon>Streptophyta</taxon>
        <taxon>Embryophyta</taxon>
        <taxon>Tracheophyta</taxon>
        <taxon>Spermatophyta</taxon>
        <taxon>Magnoliopsida</taxon>
        <taxon>eudicotyledons</taxon>
        <taxon>Gunneridae</taxon>
        <taxon>Pentapetalae</taxon>
        <taxon>asterids</taxon>
        <taxon>campanulids</taxon>
        <taxon>Escalloniales</taxon>
        <taxon>Escalloniaceae</taxon>
        <taxon>Escallonia</taxon>
    </lineage>
</organism>
<proteinExistence type="predicted"/>
<dbReference type="AlphaFoldDB" id="A0AA88WXF4"/>
<accession>A0AA88WXF4</accession>
<dbReference type="Proteomes" id="UP001188597">
    <property type="component" value="Unassembled WGS sequence"/>
</dbReference>
<name>A0AA88WXF4_9ASTE</name>
<dbReference type="PANTHER" id="PTHR32410">
    <property type="entry name" value="CYSTEINE/HISTIDINE-RICH C1 DOMAIN FAMILY PROTEIN"/>
    <property type="match status" value="1"/>
</dbReference>
<dbReference type="EMBL" id="JAVXUP010000182">
    <property type="protein sequence ID" value="KAK3035154.1"/>
    <property type="molecule type" value="Genomic_DNA"/>
</dbReference>
<evidence type="ECO:0000256" key="1">
    <source>
        <dbReference type="ARBA" id="ARBA00022723"/>
    </source>
</evidence>
<dbReference type="InterPro" id="IPR011011">
    <property type="entry name" value="Znf_FYVE_PHD"/>
</dbReference>
<evidence type="ECO:0000313" key="7">
    <source>
        <dbReference type="Proteomes" id="UP001188597"/>
    </source>
</evidence>
<keyword evidence="1" id="KW-0479">Metal-binding</keyword>
<evidence type="ECO:0000259" key="5">
    <source>
        <dbReference type="SMART" id="SM00249"/>
    </source>
</evidence>
<dbReference type="SUPFAM" id="SSF57889">
    <property type="entry name" value="Cysteine-rich domain"/>
    <property type="match status" value="2"/>
</dbReference>
<evidence type="ECO:0000256" key="2">
    <source>
        <dbReference type="ARBA" id="ARBA00022737"/>
    </source>
</evidence>
<feature type="domain" description="Zinc finger PHD-type" evidence="5">
    <location>
        <begin position="7"/>
        <end position="70"/>
    </location>
</feature>
<comment type="caution">
    <text evidence="6">The sequence shown here is derived from an EMBL/GenBank/DDBJ whole genome shotgun (WGS) entry which is preliminary data.</text>
</comment>
<evidence type="ECO:0000256" key="3">
    <source>
        <dbReference type="ARBA" id="ARBA00022771"/>
    </source>
</evidence>
<reference evidence="6" key="1">
    <citation type="submission" date="2022-12" db="EMBL/GenBank/DDBJ databases">
        <title>Draft genome assemblies for two species of Escallonia (Escalloniales).</title>
        <authorList>
            <person name="Chanderbali A."/>
            <person name="Dervinis C."/>
            <person name="Anghel I."/>
            <person name="Soltis D."/>
            <person name="Soltis P."/>
            <person name="Zapata F."/>
        </authorList>
    </citation>
    <scope>NUCLEOTIDE SEQUENCE</scope>
    <source>
        <strain evidence="6">UCBG64.0493</strain>
        <tissue evidence="6">Leaf</tissue>
    </source>
</reference>
<dbReference type="GO" id="GO:0008270">
    <property type="term" value="F:zinc ion binding"/>
    <property type="evidence" value="ECO:0007669"/>
    <property type="project" value="UniProtKB-KW"/>
</dbReference>
<sequence length="312" mass="35852">MREALFKCYACGAEDKDLSYLCTTCKFWVHKTCALLESDIQCGSHPHPLTLSYSLPANYVKFGQSCRICGERLEAIYWVYACNSGCRYVAHVKCATRGETENFRNGESQLTKDQEDLDANLISLPGNLVTSFFGGVSLKERDTEPNHISHGHPLILCDVSNNIGSKETDVRLASHRYDPHPLILSYPPFDQHPDEFYREKCQVEIDPNFWLYHCGGCDQSFHTTCLFPRGSSHGIKYWVTAKVDKHPHLLRLVQEEKRKWTCNQCGAFSWFPSALACTECNFYVCIYCIMYRRRVVHWAMKSVCGRRKSLFL</sequence>
<keyword evidence="4" id="KW-0862">Zinc</keyword>
<dbReference type="InterPro" id="IPR053192">
    <property type="entry name" value="Vacuole_Formation_Reg"/>
</dbReference>